<dbReference type="EMBL" id="CAJDYZ010010417">
    <property type="protein sequence ID" value="CAD1478005.1"/>
    <property type="molecule type" value="Genomic_DNA"/>
</dbReference>
<protein>
    <submittedName>
        <fullName evidence="1">Uncharacterized protein</fullName>
    </submittedName>
</protein>
<name>A0A6V7HD47_9HYME</name>
<dbReference type="AlphaFoldDB" id="A0A6V7HD47"/>
<sequence length="112" mass="13248">GRFLRFLKKKTRTILALSITRKETKVTKHLISLGIVRKALDTYQSISKCWLFINFLPLTRSDNLESKIREYKTFNQTKMFSFYSFHNIITINFKITFAINDNFYDSSLPHSS</sequence>
<evidence type="ECO:0000313" key="1">
    <source>
        <dbReference type="EMBL" id="CAD1478005.1"/>
    </source>
</evidence>
<reference evidence="1" key="1">
    <citation type="submission" date="2020-07" db="EMBL/GenBank/DDBJ databases">
        <authorList>
            <person name="Nazaruddin N."/>
        </authorList>
    </citation>
    <scope>NUCLEOTIDE SEQUENCE</scope>
</reference>
<proteinExistence type="predicted"/>
<dbReference type="OrthoDB" id="10533670at2759"/>
<keyword evidence="2" id="KW-1185">Reference proteome</keyword>
<dbReference type="Proteomes" id="UP000752696">
    <property type="component" value="Unassembled WGS sequence"/>
</dbReference>
<gene>
    <name evidence="1" type="ORF">MHI_LOCUS769371</name>
</gene>
<organism evidence="1 2">
    <name type="scientific">Heterotrigona itama</name>
    <dbReference type="NCBI Taxonomy" id="395501"/>
    <lineage>
        <taxon>Eukaryota</taxon>
        <taxon>Metazoa</taxon>
        <taxon>Ecdysozoa</taxon>
        <taxon>Arthropoda</taxon>
        <taxon>Hexapoda</taxon>
        <taxon>Insecta</taxon>
        <taxon>Pterygota</taxon>
        <taxon>Neoptera</taxon>
        <taxon>Endopterygota</taxon>
        <taxon>Hymenoptera</taxon>
        <taxon>Apocrita</taxon>
        <taxon>Aculeata</taxon>
        <taxon>Apoidea</taxon>
        <taxon>Anthophila</taxon>
        <taxon>Apidae</taxon>
        <taxon>Heterotrigona</taxon>
    </lineage>
</organism>
<feature type="non-terminal residue" evidence="1">
    <location>
        <position position="112"/>
    </location>
</feature>
<feature type="non-terminal residue" evidence="1">
    <location>
        <position position="1"/>
    </location>
</feature>
<comment type="caution">
    <text evidence="1">The sequence shown here is derived from an EMBL/GenBank/DDBJ whole genome shotgun (WGS) entry which is preliminary data.</text>
</comment>
<accession>A0A6V7HD47</accession>
<evidence type="ECO:0000313" key="2">
    <source>
        <dbReference type="Proteomes" id="UP000752696"/>
    </source>
</evidence>